<feature type="compositionally biased region" description="Acidic residues" evidence="1">
    <location>
        <begin position="195"/>
        <end position="207"/>
    </location>
</feature>
<evidence type="ECO:0000313" key="2">
    <source>
        <dbReference type="EMBL" id="MYH63758.1"/>
    </source>
</evidence>
<gene>
    <name evidence="2" type="ORF">F4148_19090</name>
</gene>
<organism evidence="2">
    <name type="scientific">Caldilineaceae bacterium SB0675_bin_29</name>
    <dbReference type="NCBI Taxonomy" id="2605266"/>
    <lineage>
        <taxon>Bacteria</taxon>
        <taxon>Bacillati</taxon>
        <taxon>Chloroflexota</taxon>
        <taxon>Caldilineae</taxon>
        <taxon>Caldilineales</taxon>
        <taxon>Caldilineaceae</taxon>
    </lineage>
</organism>
<feature type="compositionally biased region" description="Basic and acidic residues" evidence="1">
    <location>
        <begin position="12"/>
        <end position="21"/>
    </location>
</feature>
<feature type="region of interest" description="Disordered" evidence="1">
    <location>
        <begin position="1"/>
        <end position="21"/>
    </location>
</feature>
<name>A0A6B1G5V9_9CHLR</name>
<reference evidence="2" key="1">
    <citation type="submission" date="2019-09" db="EMBL/GenBank/DDBJ databases">
        <title>Characterisation of the sponge microbiome using genome-centric metagenomics.</title>
        <authorList>
            <person name="Engelberts J.P."/>
            <person name="Robbins S.J."/>
            <person name="De Goeij J.M."/>
            <person name="Aranda M."/>
            <person name="Bell S.C."/>
            <person name="Webster N.S."/>
        </authorList>
    </citation>
    <scope>NUCLEOTIDE SEQUENCE</scope>
    <source>
        <strain evidence="2">SB0675_bin_29</strain>
    </source>
</reference>
<comment type="caution">
    <text evidence="2">The sequence shown here is derived from an EMBL/GenBank/DDBJ whole genome shotgun (WGS) entry which is preliminary data.</text>
</comment>
<sequence>MNDNHSTTEAPGSDRRPYPWERQTGEPLDRYRWFQVYLTLPLPRTFKTVNRIVGLKPGSRLVARAARDWRWKERTASAAKEPGFLPHQQEWRNLLLDEVAYIARFNGLAETSRALAGAALGELDRVMARRRLGPLMQYQRGLLRLLATPKRDDVQLDIHPDKLRLMVSSRAIEIRGERFDKDPVVREIWGPSATEDTEDAPAEEPAEPDPWHQQPGEPDNCFYWFRLYLSLMFFQSTRQVAAMVNTARHAALAKVARKWHWQERAAAFDAHNADRPFARTQLQLDLFSDKAFEAHLHGLLESTRALKTAEISRLDRAKARRLLTPLFHRQRSLLQFFWRQSEVFYSESPDERRQHLLVPLVDKLATELVDKEETDPEHLRMMELIWGGDDDEEDHEEDEQ</sequence>
<proteinExistence type="predicted"/>
<dbReference type="EMBL" id="VYDA01000675">
    <property type="protein sequence ID" value="MYH63758.1"/>
    <property type="molecule type" value="Genomic_DNA"/>
</dbReference>
<accession>A0A6B1G5V9</accession>
<protein>
    <submittedName>
        <fullName evidence="2">Uncharacterized protein</fullName>
    </submittedName>
</protein>
<feature type="compositionally biased region" description="Polar residues" evidence="1">
    <location>
        <begin position="1"/>
        <end position="10"/>
    </location>
</feature>
<feature type="region of interest" description="Disordered" evidence="1">
    <location>
        <begin position="191"/>
        <end position="215"/>
    </location>
</feature>
<evidence type="ECO:0000256" key="1">
    <source>
        <dbReference type="SAM" id="MobiDB-lite"/>
    </source>
</evidence>
<dbReference type="AlphaFoldDB" id="A0A6B1G5V9"/>